<dbReference type="EMBL" id="CP089982">
    <property type="protein sequence ID" value="WXA99087.1"/>
    <property type="molecule type" value="Genomic_DNA"/>
</dbReference>
<protein>
    <submittedName>
        <fullName evidence="1">Uncharacterized protein</fullName>
    </submittedName>
</protein>
<name>A0ABZ2KK87_9BACT</name>
<dbReference type="Proteomes" id="UP001379533">
    <property type="component" value="Chromosome"/>
</dbReference>
<proteinExistence type="predicted"/>
<sequence length="395" mass="42055">MGNFQRTFSDAVWNGAGFIVPATAFEDFERKLAAGVSGEGGAYAPTAPITIAGAGMTVRPVVVRGARGRVRVASNGAFVIASGLPELGPDHVGRTRICTTPCLLGWTDPLGMAFLRREMCSVQFFATQFLNPQGRVVRAQMFVPLRVCDGGLITKAVLTFRVSTPHATPPSTTVSVRILRADAGGYTVPLTSTRAGADADGFVAYVPAPSSGSAWFDGGAVKELVAPCDQNHRVDLGRYHYLAHIVDEQGSVDSPLMANLFAPVGSVSRFGNFNTGPYYSSDVPKGQRILLTAQTDPRENGVWYFVPKEPPTGNQDAFYQPANDGAGDPRPAVATVGDVDSHHGLYTRWYLPAPGVPQEPKSAPQRWTSEPDAAGGNIFHAVTLEHTDVGHLGFT</sequence>
<accession>A0ABZ2KK87</accession>
<organism evidence="1 2">
    <name type="scientific">Pendulispora brunnea</name>
    <dbReference type="NCBI Taxonomy" id="2905690"/>
    <lineage>
        <taxon>Bacteria</taxon>
        <taxon>Pseudomonadati</taxon>
        <taxon>Myxococcota</taxon>
        <taxon>Myxococcia</taxon>
        <taxon>Myxococcales</taxon>
        <taxon>Sorangiineae</taxon>
        <taxon>Pendulisporaceae</taxon>
        <taxon>Pendulispora</taxon>
    </lineage>
</organism>
<evidence type="ECO:0000313" key="1">
    <source>
        <dbReference type="EMBL" id="WXA99087.1"/>
    </source>
</evidence>
<dbReference type="RefSeq" id="WP_394849717.1">
    <property type="nucleotide sequence ID" value="NZ_CP089982.1"/>
</dbReference>
<keyword evidence="2" id="KW-1185">Reference proteome</keyword>
<reference evidence="1 2" key="1">
    <citation type="submission" date="2021-12" db="EMBL/GenBank/DDBJ databases">
        <title>Discovery of the Pendulisporaceae a myxobacterial family with distinct sporulation behavior and unique specialized metabolism.</title>
        <authorList>
            <person name="Garcia R."/>
            <person name="Popoff A."/>
            <person name="Bader C.D."/>
            <person name="Loehr J."/>
            <person name="Walesch S."/>
            <person name="Walt C."/>
            <person name="Boldt J."/>
            <person name="Bunk B."/>
            <person name="Haeckl F.J.F.P.J."/>
            <person name="Gunesch A.P."/>
            <person name="Birkelbach J."/>
            <person name="Nuebel U."/>
            <person name="Pietschmann T."/>
            <person name="Bach T."/>
            <person name="Mueller R."/>
        </authorList>
    </citation>
    <scope>NUCLEOTIDE SEQUENCE [LARGE SCALE GENOMIC DNA]</scope>
    <source>
        <strain evidence="1 2">MSr12523</strain>
    </source>
</reference>
<evidence type="ECO:0000313" key="2">
    <source>
        <dbReference type="Proteomes" id="UP001379533"/>
    </source>
</evidence>
<gene>
    <name evidence="1" type="ORF">LZC95_19970</name>
</gene>